<gene>
    <name evidence="2" type="ORF">B1H20_23795</name>
</gene>
<evidence type="ECO:0000259" key="1">
    <source>
        <dbReference type="Pfam" id="PF12697"/>
    </source>
</evidence>
<dbReference type="KEGG" id="svu:B1H20_23795"/>
<dbReference type="Gene3D" id="3.40.50.1820">
    <property type="entry name" value="alpha/beta hydrolase"/>
    <property type="match status" value="1"/>
</dbReference>
<dbReference type="SUPFAM" id="SSF53474">
    <property type="entry name" value="alpha/beta-Hydrolases"/>
    <property type="match status" value="1"/>
</dbReference>
<dbReference type="OrthoDB" id="63519at2"/>
<dbReference type="AlphaFoldDB" id="A0A1V0UFR2"/>
<protein>
    <submittedName>
        <fullName evidence="2">Alpha/beta hydrolase</fullName>
    </submittedName>
</protein>
<dbReference type="InterPro" id="IPR029058">
    <property type="entry name" value="AB_hydrolase_fold"/>
</dbReference>
<name>A0A1V0UFR2_STRVN</name>
<dbReference type="Pfam" id="PF12697">
    <property type="entry name" value="Abhydrolase_6"/>
    <property type="match status" value="1"/>
</dbReference>
<feature type="domain" description="AB hydrolase-1" evidence="1">
    <location>
        <begin position="57"/>
        <end position="277"/>
    </location>
</feature>
<dbReference type="InterPro" id="IPR000073">
    <property type="entry name" value="AB_hydrolase_1"/>
</dbReference>
<evidence type="ECO:0000313" key="2">
    <source>
        <dbReference type="EMBL" id="ARF64064.1"/>
    </source>
</evidence>
<sequence>MTADHGRTQTGGAGAGGAATGVARSADGTEIAYELSGSGPAVILVASALADRSDTEKLAVLLADHFTVINYDRRGRGASGDADAYAVDREIEDIAALVDHVGGSASLFGSSSGAVLALRAAAAGVKVDRLALYEPPFVIAEGDAGPPLDLAEQVGALLEQGRDADAVKYFMTKVQGMPGIAVFFMKLMPKIWKNLVGLARTLPYDIAVMGDTQRGRPLDAGEWDGVDVPTRVLTGGKSPAAFQRAAGALAGILPKADHRTLPGLNHGAVVMAPKKVAPEVIQFLKG</sequence>
<dbReference type="EMBL" id="CP020570">
    <property type="protein sequence ID" value="ARF64064.1"/>
    <property type="molecule type" value="Genomic_DNA"/>
</dbReference>
<dbReference type="PANTHER" id="PTHR43194:SF2">
    <property type="entry name" value="PEROXISOMAL MEMBRANE PROTEIN LPX1"/>
    <property type="match status" value="1"/>
</dbReference>
<evidence type="ECO:0000313" key="3">
    <source>
        <dbReference type="Proteomes" id="UP000192445"/>
    </source>
</evidence>
<keyword evidence="2" id="KW-0378">Hydrolase</keyword>
<dbReference type="STRING" id="1935.B1H20_23795"/>
<reference evidence="2 3" key="1">
    <citation type="submission" date="2017-03" db="EMBL/GenBank/DDBJ databases">
        <title>Complete Genome Sequence of a natural compounds producer, Streptomyces violaceus S21.</title>
        <authorList>
            <person name="Zhong C."/>
            <person name="Zhao Z."/>
            <person name="Fu J."/>
            <person name="Zong G."/>
            <person name="Qin R."/>
            <person name="Cao G."/>
        </authorList>
    </citation>
    <scope>NUCLEOTIDE SEQUENCE [LARGE SCALE GENOMIC DNA]</scope>
    <source>
        <strain evidence="2 3">S21</strain>
    </source>
</reference>
<dbReference type="InterPro" id="IPR050228">
    <property type="entry name" value="Carboxylesterase_BioH"/>
</dbReference>
<accession>A0A1V0UFR2</accession>
<dbReference type="GO" id="GO:0016787">
    <property type="term" value="F:hydrolase activity"/>
    <property type="evidence" value="ECO:0007669"/>
    <property type="project" value="UniProtKB-KW"/>
</dbReference>
<organism evidence="2 3">
    <name type="scientific">Streptomyces violaceoruber</name>
    <dbReference type="NCBI Taxonomy" id="1935"/>
    <lineage>
        <taxon>Bacteria</taxon>
        <taxon>Bacillati</taxon>
        <taxon>Actinomycetota</taxon>
        <taxon>Actinomycetes</taxon>
        <taxon>Kitasatosporales</taxon>
        <taxon>Streptomycetaceae</taxon>
        <taxon>Streptomyces</taxon>
        <taxon>Streptomyces violaceoruber group</taxon>
    </lineage>
</organism>
<dbReference type="RefSeq" id="WP_050494753.1">
    <property type="nucleotide sequence ID" value="NZ_CP020570.1"/>
</dbReference>
<dbReference type="Proteomes" id="UP000192445">
    <property type="component" value="Chromosome"/>
</dbReference>
<dbReference type="PANTHER" id="PTHR43194">
    <property type="entry name" value="HYDROLASE ALPHA/BETA FOLD FAMILY"/>
    <property type="match status" value="1"/>
</dbReference>
<proteinExistence type="predicted"/>